<evidence type="ECO:0000313" key="3">
    <source>
        <dbReference type="EMBL" id="MUB64610.1"/>
    </source>
</evidence>
<dbReference type="PANTHER" id="PTHR40448">
    <property type="entry name" value="TWO-COMPONENT SENSOR HISTIDINE KINASE"/>
    <property type="match status" value="1"/>
</dbReference>
<protein>
    <submittedName>
        <fullName evidence="3">GHKL domain-containing protein</fullName>
    </submittedName>
</protein>
<feature type="transmembrane region" description="Helical" evidence="1">
    <location>
        <begin position="113"/>
        <end position="133"/>
    </location>
</feature>
<keyword evidence="1" id="KW-1133">Transmembrane helix</keyword>
<feature type="transmembrane region" description="Helical" evidence="1">
    <location>
        <begin position="80"/>
        <end position="101"/>
    </location>
</feature>
<keyword evidence="1" id="KW-0812">Transmembrane</keyword>
<name>A0AAW9WGX7_9FIRM</name>
<dbReference type="EMBL" id="WNME01000010">
    <property type="protein sequence ID" value="MUB64610.1"/>
    <property type="molecule type" value="Genomic_DNA"/>
</dbReference>
<dbReference type="Proteomes" id="UP000434223">
    <property type="component" value="Unassembled WGS sequence"/>
</dbReference>
<feature type="transmembrane region" description="Helical" evidence="1">
    <location>
        <begin position="55"/>
        <end position="73"/>
    </location>
</feature>
<evidence type="ECO:0000256" key="1">
    <source>
        <dbReference type="SAM" id="Phobius"/>
    </source>
</evidence>
<dbReference type="AlphaFoldDB" id="A0AAW9WGX7"/>
<dbReference type="Pfam" id="PF14501">
    <property type="entry name" value="HATPase_c_5"/>
    <property type="match status" value="1"/>
</dbReference>
<sequence>MEYMIYLISGSMCSYFSCVFLLPYQLQMKQRLIVFTYICLINTFFYRIIGQTVTFLAVGGAVLLILAFTKGEILSTICSLWGYLYSVTFNYLFQWLISVIFNLNIETMFNDEVLAISFAVSYCIYCGVTIKRLGNFIRPKLKEIKSVFRSDRELMVEVFLYMVLITFLFIFNISYGDYLGYSYGMIALSGIIFLMLFMMTGLLIFTIYRKTLSYQQMKSREAQYENSQRYTKKLEESYSDMRRFKHDYLNILITLECFISDNDMPALSTYFYNKIMPTGHGLEGKDTKLDSLSRIENMELKSLVSSKLIYSIGLGVYTEIEVKEQIIELFMDSLDLARVLGIFLDNAIEAALETDEKLLKFCMTYKKNSLVILVQNTSIPLPVSISEINQPGISGKGENRGIGLANATELLEKYSNVIWDTNFKEPFFTQCLTIENPG</sequence>
<dbReference type="SUPFAM" id="SSF55874">
    <property type="entry name" value="ATPase domain of HSP90 chaperone/DNA topoisomerase II/histidine kinase"/>
    <property type="match status" value="1"/>
</dbReference>
<feature type="domain" description="Sensor histidine kinase NatK-like C-terminal" evidence="2">
    <location>
        <begin position="331"/>
        <end position="434"/>
    </location>
</feature>
<dbReference type="PANTHER" id="PTHR40448:SF1">
    <property type="entry name" value="TWO-COMPONENT SENSOR HISTIDINE KINASE"/>
    <property type="match status" value="1"/>
</dbReference>
<gene>
    <name evidence="3" type="ORF">GNE07_16380</name>
</gene>
<dbReference type="GO" id="GO:0042802">
    <property type="term" value="F:identical protein binding"/>
    <property type="evidence" value="ECO:0007669"/>
    <property type="project" value="TreeGrafter"/>
</dbReference>
<accession>A0AAW9WGX7</accession>
<dbReference type="InterPro" id="IPR032834">
    <property type="entry name" value="NatK-like_C"/>
</dbReference>
<reference evidence="3 4" key="1">
    <citation type="submission" date="2019-09" db="EMBL/GenBank/DDBJ databases">
        <title>Draft genome sequencing of Hungatella hathewayi 123Y-2.</title>
        <authorList>
            <person name="Lv Q."/>
            <person name="Li S."/>
        </authorList>
    </citation>
    <scope>NUCLEOTIDE SEQUENCE [LARGE SCALE GENOMIC DNA]</scope>
    <source>
        <strain evidence="3 4">123Y-2</strain>
    </source>
</reference>
<feature type="transmembrane region" description="Helical" evidence="1">
    <location>
        <begin position="6"/>
        <end position="24"/>
    </location>
</feature>
<comment type="caution">
    <text evidence="3">The sequence shown here is derived from an EMBL/GenBank/DDBJ whole genome shotgun (WGS) entry which is preliminary data.</text>
</comment>
<evidence type="ECO:0000313" key="4">
    <source>
        <dbReference type="Proteomes" id="UP000434223"/>
    </source>
</evidence>
<proteinExistence type="predicted"/>
<dbReference type="InterPro" id="IPR036890">
    <property type="entry name" value="HATPase_C_sf"/>
</dbReference>
<feature type="transmembrane region" description="Helical" evidence="1">
    <location>
        <begin position="181"/>
        <end position="208"/>
    </location>
</feature>
<dbReference type="Gene3D" id="3.30.565.10">
    <property type="entry name" value="Histidine kinase-like ATPase, C-terminal domain"/>
    <property type="match status" value="1"/>
</dbReference>
<evidence type="ECO:0000259" key="2">
    <source>
        <dbReference type="Pfam" id="PF14501"/>
    </source>
</evidence>
<organism evidence="3 4">
    <name type="scientific">Hungatella hathewayi</name>
    <dbReference type="NCBI Taxonomy" id="154046"/>
    <lineage>
        <taxon>Bacteria</taxon>
        <taxon>Bacillati</taxon>
        <taxon>Bacillota</taxon>
        <taxon>Clostridia</taxon>
        <taxon>Lachnospirales</taxon>
        <taxon>Lachnospiraceae</taxon>
        <taxon>Hungatella</taxon>
    </lineage>
</organism>
<keyword evidence="1" id="KW-0472">Membrane</keyword>
<feature type="transmembrane region" description="Helical" evidence="1">
    <location>
        <begin position="154"/>
        <end position="175"/>
    </location>
</feature>